<protein>
    <submittedName>
        <fullName evidence="2">Lysophospholipase L1</fullName>
    </submittedName>
</protein>
<accession>A0A1N6NCF4</accession>
<evidence type="ECO:0000313" key="2">
    <source>
        <dbReference type="EMBL" id="SIP89702.1"/>
    </source>
</evidence>
<sequence>MAIRSALAMAVQSAVPLDRVLNISGDSRTANCHSGAAPNEISEAYGYGCWIGRYSGGRVRVSAARNGGNGGDTSAMWLARMPTILANGGSVFVNLIGTNDRGAANLSLETSKRNIEAGIRMQLAAGKIPIIVAELPRGGSNALTGQQLANHLALRDWIKSYFPRIGVRVADPWVDLIDPANAAAGLPLPGLFHDGLHPGPIAAMIIGMHIARQLIDLYPAALELPLFDSPYNASTNVTGWLTSNPLCTGIGGTKNGAANATGPLADGFSLTASAWTGATATLSKEASPAAGELQVIDLGGMPTGASSYLSFEQSISLANIASGNKARVMAWVEQEGLAGVSGVSLDIRFVRGGTAYYVKDADRYLETTPLDARRVAGPMETPLLTLDGTETDIKARLVIYGCQNVPMAGRVKVGQFAGGKLL</sequence>
<reference evidence="2 3" key="1">
    <citation type="submission" date="2017-01" db="EMBL/GenBank/DDBJ databases">
        <authorList>
            <person name="Mah S.A."/>
            <person name="Swanson W.J."/>
            <person name="Moy G.W."/>
            <person name="Vacquier V.D."/>
        </authorList>
    </citation>
    <scope>NUCLEOTIDE SEQUENCE [LARGE SCALE GENOMIC DNA]</scope>
    <source>
        <strain evidence="2 3">RU36E</strain>
    </source>
</reference>
<dbReference type="RefSeq" id="WP_076423539.1">
    <property type="nucleotide sequence ID" value="NZ_FTMP01000001.1"/>
</dbReference>
<dbReference type="GO" id="GO:0016788">
    <property type="term" value="F:hydrolase activity, acting on ester bonds"/>
    <property type="evidence" value="ECO:0007669"/>
    <property type="project" value="UniProtKB-ARBA"/>
</dbReference>
<gene>
    <name evidence="2" type="ORF">SAMN05878282_101211</name>
</gene>
<dbReference type="SUPFAM" id="SSF52266">
    <property type="entry name" value="SGNH hydrolase"/>
    <property type="match status" value="1"/>
</dbReference>
<feature type="domain" description="SGNH hydrolase-type esterase" evidence="1">
    <location>
        <begin position="25"/>
        <end position="200"/>
    </location>
</feature>
<organism evidence="2 3">
    <name type="scientific">Aquipseudomonas alcaligenes</name>
    <name type="common">Pseudomonas alcaligenes</name>
    <dbReference type="NCBI Taxonomy" id="43263"/>
    <lineage>
        <taxon>Bacteria</taxon>
        <taxon>Pseudomonadati</taxon>
        <taxon>Pseudomonadota</taxon>
        <taxon>Gammaproteobacteria</taxon>
        <taxon>Pseudomonadales</taxon>
        <taxon>Pseudomonadaceae</taxon>
        <taxon>Aquipseudomonas</taxon>
    </lineage>
</organism>
<dbReference type="InterPro" id="IPR013830">
    <property type="entry name" value="SGNH_hydro"/>
</dbReference>
<dbReference type="EMBL" id="FTMP01000001">
    <property type="protein sequence ID" value="SIP89702.1"/>
    <property type="molecule type" value="Genomic_DNA"/>
</dbReference>
<evidence type="ECO:0000313" key="3">
    <source>
        <dbReference type="Proteomes" id="UP000185841"/>
    </source>
</evidence>
<dbReference type="Gene3D" id="3.40.50.1110">
    <property type="entry name" value="SGNH hydrolase"/>
    <property type="match status" value="1"/>
</dbReference>
<name>A0A1N6NCF4_AQUAC</name>
<dbReference type="Pfam" id="PF13472">
    <property type="entry name" value="Lipase_GDSL_2"/>
    <property type="match status" value="1"/>
</dbReference>
<dbReference type="InterPro" id="IPR036514">
    <property type="entry name" value="SGNH_hydro_sf"/>
</dbReference>
<proteinExistence type="predicted"/>
<dbReference type="Proteomes" id="UP000185841">
    <property type="component" value="Unassembled WGS sequence"/>
</dbReference>
<evidence type="ECO:0000259" key="1">
    <source>
        <dbReference type="Pfam" id="PF13472"/>
    </source>
</evidence>
<dbReference type="AlphaFoldDB" id="A0A1N6NCF4"/>